<organism evidence="2 3">
    <name type="scientific">Pseudomonas inefficax</name>
    <dbReference type="NCBI Taxonomy" id="2078786"/>
    <lineage>
        <taxon>Bacteria</taxon>
        <taxon>Pseudomonadati</taxon>
        <taxon>Pseudomonadota</taxon>
        <taxon>Gammaproteobacteria</taxon>
        <taxon>Pseudomonadales</taxon>
        <taxon>Pseudomonadaceae</taxon>
        <taxon>Pseudomonas</taxon>
    </lineage>
</organism>
<protein>
    <submittedName>
        <fullName evidence="2">Uncharacterized protein</fullName>
    </submittedName>
</protein>
<feature type="compositionally biased region" description="Basic and acidic residues" evidence="1">
    <location>
        <begin position="118"/>
        <end position="127"/>
    </location>
</feature>
<sequence length="127" mass="14228">MCAGLRLLGVVDGVQASRRSDGAVVCHQRPDFDLNLKGKYANEIRPHFERESGWTDCPVGRSRAREGPSNRFGPSRSTAREGHFSCWRCSCRSARASAVSRQHGAGASEWQQPSRRGAHCDRRTFRR</sequence>
<feature type="region of interest" description="Disordered" evidence="1">
    <location>
        <begin position="101"/>
        <end position="127"/>
    </location>
</feature>
<reference evidence="2 3" key="1">
    <citation type="submission" date="2018-02" db="EMBL/GenBank/DDBJ databases">
        <authorList>
            <person name="Dubost A."/>
        </authorList>
    </citation>
    <scope>NUCLEOTIDE SEQUENCE [LARGE SCALE GENOMIC DNA]</scope>
    <source>
        <strain evidence="3">JV551A3</strain>
    </source>
</reference>
<keyword evidence="3" id="KW-1185">Reference proteome</keyword>
<evidence type="ECO:0000256" key="1">
    <source>
        <dbReference type="SAM" id="MobiDB-lite"/>
    </source>
</evidence>
<dbReference type="EMBL" id="OPYN01000164">
    <property type="protein sequence ID" value="SPO62102.1"/>
    <property type="molecule type" value="Genomic_DNA"/>
</dbReference>
<gene>
    <name evidence="2" type="ORF">JV551A3_V1_1640178</name>
</gene>
<accession>A0AAQ1PAD8</accession>
<evidence type="ECO:0000313" key="3">
    <source>
        <dbReference type="Proteomes" id="UP000294335"/>
    </source>
</evidence>
<proteinExistence type="predicted"/>
<dbReference type="Proteomes" id="UP000294335">
    <property type="component" value="Unassembled WGS sequence"/>
</dbReference>
<evidence type="ECO:0000313" key="2">
    <source>
        <dbReference type="EMBL" id="SPO62102.1"/>
    </source>
</evidence>
<feature type="region of interest" description="Disordered" evidence="1">
    <location>
        <begin position="56"/>
        <end position="80"/>
    </location>
</feature>
<name>A0AAQ1PAD8_9PSED</name>
<dbReference type="AlphaFoldDB" id="A0AAQ1PAD8"/>
<comment type="caution">
    <text evidence="2">The sequence shown here is derived from an EMBL/GenBank/DDBJ whole genome shotgun (WGS) entry which is preliminary data.</text>
</comment>